<sequence length="867" mass="97957">MTHKALQQVFQRVDLSKDDSDFTYFFDLLLAAEALAKTVTLGMVSAISEDKERNKYRVEHALARADGMGDWGRAIEDVLTGLASQYLVTSAHPEQSELTKLCREGDWQYQSVSAMKCALDELGIESEDMPVKSDMKRWFRLLSTLRNKTRAHGATKSSSVGQSAEYLRKSLESFSENFSLFKRSWAYLHRNLSGKYRVSSIAGDPSPFEYLKKESTHVLQNGIYIYWDCPRLVSLAESDPELTDFYFANGSFSGKKYELLSYFTDNKRYGDTQAFSIPPGTLPASETDGRWELIPRGNCFSNAPESLSDYIDRNELETELLSLLLDDKRPIITLRGRGGIGKTSLALRVLEDIYLDHRYMTVVWLSARDVDLHMSGPKPVRPNVVSPEDMSRLYARLVLSEDTRATKGFNARQFLEEQLQKCDSGPCLFVFDNFETTQNPLEVFTWIDTYIRLPNKALLTTRLRDFKGDYPVDVNGMNRDESIKLINQASVQLGVTRHLTPSYVEDLITQSEGHPYVIKILLGEVAKTGVAGNIPRLVAGSDEILTALFERTYASLTPCAQRAFLTLSAWNSLVPRLALEAVLIRSTGERQQVESGIDALLNYSLVEAHIAPADNQEFLSLPLVASIFGKKKLNINPQKPSILSDSEILQMLGPIRRDGMQLGLAKRVERFVAAIAKRCESGDSYENYETIIEMICRNYPAGWLLLARWHLELGSEDGLQKAKSELVRFLENEPDETHVADAWRTLAFVCHRLGDTLGEVHAFVERAQLSEVPFYDVSNTANRLNQFLRDRGLEIDTYEKQALAQRLAMVMENRQEEADANDFSRMAWLAIHQGLEGDAQKYTLAGLEKDPENYHCRKLAGRLGLLD</sequence>
<organism evidence="2 3">
    <name type="scientific">Paraburkholderia kururiensis</name>
    <dbReference type="NCBI Taxonomy" id="984307"/>
    <lineage>
        <taxon>Bacteria</taxon>
        <taxon>Pseudomonadati</taxon>
        <taxon>Pseudomonadota</taxon>
        <taxon>Betaproteobacteria</taxon>
        <taxon>Burkholderiales</taxon>
        <taxon>Burkholderiaceae</taxon>
        <taxon>Paraburkholderia</taxon>
    </lineage>
</organism>
<dbReference type="InterPro" id="IPR027417">
    <property type="entry name" value="P-loop_NTPase"/>
</dbReference>
<name>A0ABZ0WUK8_9BURK</name>
<dbReference type="Proteomes" id="UP001325479">
    <property type="component" value="Chromosome"/>
</dbReference>
<dbReference type="EMBL" id="CP139965">
    <property type="protein sequence ID" value="WQD80913.1"/>
    <property type="molecule type" value="Genomic_DNA"/>
</dbReference>
<dbReference type="RefSeq" id="WP_114815156.1">
    <property type="nucleotide sequence ID" value="NZ_CP139965.1"/>
</dbReference>
<evidence type="ECO:0000313" key="2">
    <source>
        <dbReference type="EMBL" id="WQD80913.1"/>
    </source>
</evidence>
<evidence type="ECO:0000313" key="3">
    <source>
        <dbReference type="Proteomes" id="UP001325479"/>
    </source>
</evidence>
<keyword evidence="3" id="KW-1185">Reference proteome</keyword>
<feature type="domain" description="NB-ARC" evidence="1">
    <location>
        <begin position="322"/>
        <end position="368"/>
    </location>
</feature>
<reference evidence="2 3" key="1">
    <citation type="submission" date="2023-12" db="EMBL/GenBank/DDBJ databases">
        <title>Genome sequencing and assembly of bacterial species from a model synthetic community.</title>
        <authorList>
            <person name="Hogle S.L."/>
        </authorList>
    </citation>
    <scope>NUCLEOTIDE SEQUENCE [LARGE SCALE GENOMIC DNA]</scope>
    <source>
        <strain evidence="2 3">HAMBI 2494</strain>
    </source>
</reference>
<accession>A0ABZ0WUK8</accession>
<dbReference type="Gene3D" id="3.40.50.300">
    <property type="entry name" value="P-loop containing nucleotide triphosphate hydrolases"/>
    <property type="match status" value="1"/>
</dbReference>
<dbReference type="Pfam" id="PF00931">
    <property type="entry name" value="NB-ARC"/>
    <property type="match status" value="1"/>
</dbReference>
<gene>
    <name evidence="2" type="ORF">U0042_07395</name>
</gene>
<dbReference type="SUPFAM" id="SSF52540">
    <property type="entry name" value="P-loop containing nucleoside triphosphate hydrolases"/>
    <property type="match status" value="1"/>
</dbReference>
<protein>
    <submittedName>
        <fullName evidence="2">NB-ARC domain-containing protein</fullName>
    </submittedName>
</protein>
<evidence type="ECO:0000259" key="1">
    <source>
        <dbReference type="Pfam" id="PF00931"/>
    </source>
</evidence>
<dbReference type="InterPro" id="IPR002182">
    <property type="entry name" value="NB-ARC"/>
</dbReference>
<proteinExistence type="predicted"/>